<feature type="transmembrane region" description="Helical" evidence="7">
    <location>
        <begin position="152"/>
        <end position="173"/>
    </location>
</feature>
<gene>
    <name evidence="9" type="ORF">CTRG_01971</name>
</gene>
<evidence type="ECO:0000256" key="3">
    <source>
        <dbReference type="ARBA" id="ARBA00022692"/>
    </source>
</evidence>
<dbReference type="Proteomes" id="UP000002037">
    <property type="component" value="Unassembled WGS sequence"/>
</dbReference>
<dbReference type="Pfam" id="PF02656">
    <property type="entry name" value="DUF202"/>
    <property type="match status" value="1"/>
</dbReference>
<name>C5M4Z3_CANTT</name>
<keyword evidence="2" id="KW-1003">Cell membrane</keyword>
<dbReference type="eggNOG" id="ENOG502RQ0Q">
    <property type="taxonomic scope" value="Eukaryota"/>
</dbReference>
<dbReference type="EMBL" id="GG692396">
    <property type="protein sequence ID" value="EER35109.1"/>
    <property type="molecule type" value="Genomic_DNA"/>
</dbReference>
<feature type="compositionally biased region" description="Low complexity" evidence="6">
    <location>
        <begin position="20"/>
        <end position="29"/>
    </location>
</feature>
<protein>
    <recommendedName>
        <fullName evidence="8">DUF202 domain-containing protein</fullName>
    </recommendedName>
</protein>
<evidence type="ECO:0000256" key="6">
    <source>
        <dbReference type="SAM" id="MobiDB-lite"/>
    </source>
</evidence>
<evidence type="ECO:0000313" key="9">
    <source>
        <dbReference type="EMBL" id="EER35109.1"/>
    </source>
</evidence>
<dbReference type="GO" id="GO:0005886">
    <property type="term" value="C:plasma membrane"/>
    <property type="evidence" value="ECO:0007669"/>
    <property type="project" value="UniProtKB-SubCell"/>
</dbReference>
<dbReference type="InterPro" id="IPR003807">
    <property type="entry name" value="DUF202"/>
</dbReference>
<feature type="region of interest" description="Disordered" evidence="6">
    <location>
        <begin position="1"/>
        <end position="35"/>
    </location>
</feature>
<dbReference type="RefSeq" id="XP_002547664.1">
    <property type="nucleotide sequence ID" value="XM_002547618.1"/>
</dbReference>
<proteinExistence type="predicted"/>
<keyword evidence="10" id="KW-1185">Reference proteome</keyword>
<evidence type="ECO:0000256" key="1">
    <source>
        <dbReference type="ARBA" id="ARBA00004651"/>
    </source>
</evidence>
<sequence length="178" mass="20620">MEPKMELSREITNEKPSDQPQPELPEQQQGKQSESIKSTTCHISKYLNLQIILKNKSSVARDHMANERTLLAWIRTSLTFLTFGIGFLQFYRIEIKTPNYQINNELLIIEKLTKPIGLICIILSILTLSFGTFRYFQVQNSLMIDNYPATRLTIIILIMFNLSMLILLMILNIKISIQ</sequence>
<accession>C5M4Z3</accession>
<evidence type="ECO:0000256" key="2">
    <source>
        <dbReference type="ARBA" id="ARBA00022475"/>
    </source>
</evidence>
<dbReference type="GeneID" id="8301873"/>
<evidence type="ECO:0000256" key="4">
    <source>
        <dbReference type="ARBA" id="ARBA00022989"/>
    </source>
</evidence>
<feature type="transmembrane region" description="Helical" evidence="7">
    <location>
        <begin position="70"/>
        <end position="91"/>
    </location>
</feature>
<evidence type="ECO:0000259" key="8">
    <source>
        <dbReference type="Pfam" id="PF02656"/>
    </source>
</evidence>
<evidence type="ECO:0000256" key="5">
    <source>
        <dbReference type="ARBA" id="ARBA00023136"/>
    </source>
</evidence>
<keyword evidence="4 7" id="KW-1133">Transmembrane helix</keyword>
<dbReference type="PANTHER" id="PTHR34187:SF2">
    <property type="entry name" value="DUF202 DOMAIN-CONTAINING PROTEIN"/>
    <property type="match status" value="1"/>
</dbReference>
<dbReference type="STRING" id="294747.C5M4Z3"/>
<dbReference type="PANTHER" id="PTHR34187">
    <property type="entry name" value="FGR18P"/>
    <property type="match status" value="1"/>
</dbReference>
<reference evidence="9 10" key="1">
    <citation type="journal article" date="2009" name="Nature">
        <title>Evolution of pathogenicity and sexual reproduction in eight Candida genomes.</title>
        <authorList>
            <person name="Butler G."/>
            <person name="Rasmussen M.D."/>
            <person name="Lin M.F."/>
            <person name="Santos M.A."/>
            <person name="Sakthikumar S."/>
            <person name="Munro C.A."/>
            <person name="Rheinbay E."/>
            <person name="Grabherr M."/>
            <person name="Forche A."/>
            <person name="Reedy J.L."/>
            <person name="Agrafioti I."/>
            <person name="Arnaud M.B."/>
            <person name="Bates S."/>
            <person name="Brown A.J."/>
            <person name="Brunke S."/>
            <person name="Costanzo M.C."/>
            <person name="Fitzpatrick D.A."/>
            <person name="de Groot P.W."/>
            <person name="Harris D."/>
            <person name="Hoyer L.L."/>
            <person name="Hube B."/>
            <person name="Klis F.M."/>
            <person name="Kodira C."/>
            <person name="Lennard N."/>
            <person name="Logue M.E."/>
            <person name="Martin R."/>
            <person name="Neiman A.M."/>
            <person name="Nikolaou E."/>
            <person name="Quail M.A."/>
            <person name="Quinn J."/>
            <person name="Santos M.C."/>
            <person name="Schmitzberger F.F."/>
            <person name="Sherlock G."/>
            <person name="Shah P."/>
            <person name="Silverstein K.A."/>
            <person name="Skrzypek M.S."/>
            <person name="Soll D."/>
            <person name="Staggs R."/>
            <person name="Stansfield I."/>
            <person name="Stumpf M.P."/>
            <person name="Sudbery P.E."/>
            <person name="Srikantha T."/>
            <person name="Zeng Q."/>
            <person name="Berman J."/>
            <person name="Berriman M."/>
            <person name="Heitman J."/>
            <person name="Gow N.A."/>
            <person name="Lorenz M.C."/>
            <person name="Birren B.W."/>
            <person name="Kellis M."/>
            <person name="Cuomo C.A."/>
        </authorList>
    </citation>
    <scope>NUCLEOTIDE SEQUENCE [LARGE SCALE GENOMIC DNA]</scope>
    <source>
        <strain evidence="10">ATCC MYA-3404 / T1</strain>
    </source>
</reference>
<keyword evidence="5 7" id="KW-0472">Membrane</keyword>
<dbReference type="AlphaFoldDB" id="C5M4Z3"/>
<dbReference type="VEuPathDB" id="FungiDB:CTRG_01971"/>
<dbReference type="OrthoDB" id="199599at2759"/>
<comment type="subcellular location">
    <subcellularLocation>
        <location evidence="1">Cell membrane</location>
        <topology evidence="1">Multi-pass membrane protein</topology>
    </subcellularLocation>
</comment>
<dbReference type="HOGENOM" id="CLU_053359_3_0_1"/>
<organism evidence="9 10">
    <name type="scientific">Candida tropicalis (strain ATCC MYA-3404 / T1)</name>
    <name type="common">Yeast</name>
    <dbReference type="NCBI Taxonomy" id="294747"/>
    <lineage>
        <taxon>Eukaryota</taxon>
        <taxon>Fungi</taxon>
        <taxon>Dikarya</taxon>
        <taxon>Ascomycota</taxon>
        <taxon>Saccharomycotina</taxon>
        <taxon>Pichiomycetes</taxon>
        <taxon>Debaryomycetaceae</taxon>
        <taxon>Candida/Lodderomyces clade</taxon>
        <taxon>Candida</taxon>
    </lineage>
</organism>
<keyword evidence="3 7" id="KW-0812">Transmembrane</keyword>
<dbReference type="KEGG" id="ctp:CTRG_01971"/>
<evidence type="ECO:0000256" key="7">
    <source>
        <dbReference type="SAM" id="Phobius"/>
    </source>
</evidence>
<evidence type="ECO:0000313" key="10">
    <source>
        <dbReference type="Proteomes" id="UP000002037"/>
    </source>
</evidence>
<feature type="domain" description="DUF202" evidence="8">
    <location>
        <begin position="61"/>
        <end position="140"/>
    </location>
</feature>
<dbReference type="InterPro" id="IPR052053">
    <property type="entry name" value="IM_YidH-like"/>
</dbReference>
<feature type="compositionally biased region" description="Basic and acidic residues" evidence="6">
    <location>
        <begin position="1"/>
        <end position="17"/>
    </location>
</feature>
<feature type="transmembrane region" description="Helical" evidence="7">
    <location>
        <begin position="112"/>
        <end position="132"/>
    </location>
</feature>